<comment type="caution">
    <text evidence="1">The sequence shown here is derived from an EMBL/GenBank/DDBJ whole genome shotgun (WGS) entry which is preliminary data.</text>
</comment>
<organism evidence="1 2">
    <name type="scientific">Melastoma candidum</name>
    <dbReference type="NCBI Taxonomy" id="119954"/>
    <lineage>
        <taxon>Eukaryota</taxon>
        <taxon>Viridiplantae</taxon>
        <taxon>Streptophyta</taxon>
        <taxon>Embryophyta</taxon>
        <taxon>Tracheophyta</taxon>
        <taxon>Spermatophyta</taxon>
        <taxon>Magnoliopsida</taxon>
        <taxon>eudicotyledons</taxon>
        <taxon>Gunneridae</taxon>
        <taxon>Pentapetalae</taxon>
        <taxon>rosids</taxon>
        <taxon>malvids</taxon>
        <taxon>Myrtales</taxon>
        <taxon>Melastomataceae</taxon>
        <taxon>Melastomatoideae</taxon>
        <taxon>Melastomateae</taxon>
        <taxon>Melastoma</taxon>
    </lineage>
</organism>
<dbReference type="EMBL" id="CM042889">
    <property type="protein sequence ID" value="KAI4319364.1"/>
    <property type="molecule type" value="Genomic_DNA"/>
</dbReference>
<accession>A0ACB9M514</accession>
<sequence length="538" mass="60832">MFPQFFYFKLLLLFLCRLLLGKLSPNDADGTLRRSGSSRCQRFSSLVHWNDLPERVVVFDVEGALLRTTSLFPYFMVVAFEAGSLLRAVLLLLVYPVVVVLREDMALKVMVMVSFFGLREDTFRVGSGVLPKHFLEDVGAEGFDVIRKGGKKVGVTSLPKVMVESFLRDYMDIDAVAGRELKVFHGYYVGMMEEKSKISETDDNDVLLKEIDDAHKASFGGLRCIGINTRKRSARHPLFTRCEEMYIVSREDKKNWHELPRQSYPRSLIFHDGRLAIKPTPSTFLALLMWFPLGLLLSLLRAIVGLFLPYSISIPTLAFSGLRLTVSNPKGFSPLDSSNRTKAGFLYVCNHRTLLDPLYLSFTLKRDFTAVTYSLSRVSEILSPIRTVRLTRNRQKDAKMMETLLNQGDLVVCPEGTTCREPYLLRFSPLFSEMSDNIIPVALDSSVSMFYGTTASGLKCFDPLFFLMDPSPTYGLRLLEKVSGMMSRCHESESSRFDIANRVQKEIGEALGFECTKLTRKDKYLTLAGNEGISKNRA</sequence>
<evidence type="ECO:0000313" key="2">
    <source>
        <dbReference type="Proteomes" id="UP001057402"/>
    </source>
</evidence>
<dbReference type="Proteomes" id="UP001057402">
    <property type="component" value="Chromosome 10"/>
</dbReference>
<name>A0ACB9M514_9MYRT</name>
<gene>
    <name evidence="1" type="ORF">MLD38_032968</name>
</gene>
<keyword evidence="2" id="KW-1185">Reference proteome</keyword>
<protein>
    <submittedName>
        <fullName evidence="1">Uncharacterized protein</fullName>
    </submittedName>
</protein>
<evidence type="ECO:0000313" key="1">
    <source>
        <dbReference type="EMBL" id="KAI4319364.1"/>
    </source>
</evidence>
<proteinExistence type="predicted"/>
<reference evidence="2" key="1">
    <citation type="journal article" date="2023" name="Front. Plant Sci.">
        <title>Chromosomal-level genome assembly of Melastoma candidum provides insights into trichome evolution.</title>
        <authorList>
            <person name="Zhong Y."/>
            <person name="Wu W."/>
            <person name="Sun C."/>
            <person name="Zou P."/>
            <person name="Liu Y."/>
            <person name="Dai S."/>
            <person name="Zhou R."/>
        </authorList>
    </citation>
    <scope>NUCLEOTIDE SEQUENCE [LARGE SCALE GENOMIC DNA]</scope>
</reference>